<dbReference type="EMBL" id="KN831775">
    <property type="protein sequence ID" value="KIM43708.1"/>
    <property type="molecule type" value="Genomic_DNA"/>
</dbReference>
<feature type="compositionally biased region" description="Polar residues" evidence="1">
    <location>
        <begin position="458"/>
        <end position="472"/>
    </location>
</feature>
<evidence type="ECO:0000256" key="1">
    <source>
        <dbReference type="SAM" id="MobiDB-lite"/>
    </source>
</evidence>
<sequence>MRLPFFTLFVSNLVLFFLYPTLVLAIHPYALARREHKPSPAPQVLTSRQHRVVRDLLDVCINLNVNLLADASQLLGLGSLLGPLDALANIQLCLCLKDLDIYLDTNDEIQVLVGLLGKNAISALITALINTSPEAQQCTFPPNAHHTCNNVDPCHYECDSHFVRSGDTCVCAPPYITCNGVCDLFPQGCSSAVPRALKARSAPITTFAQAKASCSSQQTLCGIRGFEETLAFECIDTTVKKDSCGGCMAPHPFFEPKAVHRSSGVDCSAIPRAQSTSCVQSTCVVHSCKEGWIPSAQADKCIPPAQRNPIMRVQKRSSSEPGPLSVNATADVNISSDLLTQIISIVDMVLKLPTLAPAPSSSQPSAATTSNEISALIGKITDAVGNLLNSATVSSLVESIDALLSSCNLLRSTLAKCGCVQGLGIDGLVQELDQLIDDVLSMQRWCKDHPVIAGGPTSPGNGQQPPAISSSPDLPEQPIVIGLSSLLTALGLNGNSGVIVGGLGNGLSSAVNGILNSLSLGPNNYNITGANPTPTVGSDLLAQIVGLVNQVLELQGNSGSLPPLPVSSAGSTILSPIFHPAPTSSSHPGQSPSGSPSVDVGLIATIVQAVLDILHSPTISALVSAVDGLVDANSQVRGALGQCDCVDALGLKPLVANLYAIDNAALEMQDWCRKHLVGVSPSSTTNLNDDPIIVGLSDLLTSLGLLGPVKAVATVDGLGSGLSDLVNGLLAGLGIGPLNVRRDDGLPLSADANAIAKVNSDLLAQIEDIIGLVVKVKGSCTSFSPSHGPSSTSPPPVDPALVKNIVQAAADLLQSPTVNSLVASTDRLINACTALSNLLAGCDCVESLGLGDVVEYLVRIIEAALGLKSRCTANPIAIHSEAIGGTTLSINIPTHTRTVAPVPISSTIPSSLPTTESGDIPIVLGLNHLLNGLGLGSIKSVTSIDLLGNGIDSAVNGLLDGLGIGPHDVRRRRPTKRQYSTQADSQLPTEVYFLIDLSLGLSDAGSSLSPTPALSPIDTELVVRVVRATGQLLSSKSADQLLNSVDALVRISTLSLEAIQGCKCIAEMGLDRVEGYLTQIVSVSKDIQSWAHGHYVLSPSVKPTAVHSPHNMANVSDNASTLNAAPLLPGLQLLVDGILGLGESGLKDGLVSAVNDLLLPPPASSPRTIISSASWKRRS</sequence>
<dbReference type="OrthoDB" id="439917at2759"/>
<dbReference type="PANTHER" id="PTHR35192:SF2">
    <property type="entry name" value="APPLE DOMAIN-CONTAINING PROTEIN"/>
    <property type="match status" value="1"/>
</dbReference>
<keyword evidence="4" id="KW-1185">Reference proteome</keyword>
<dbReference type="AlphaFoldDB" id="A0A0C2Y1I9"/>
<evidence type="ECO:0000313" key="4">
    <source>
        <dbReference type="Proteomes" id="UP000053424"/>
    </source>
</evidence>
<evidence type="ECO:0000313" key="3">
    <source>
        <dbReference type="EMBL" id="KIM43708.1"/>
    </source>
</evidence>
<organism evidence="3 4">
    <name type="scientific">Hebeloma cylindrosporum</name>
    <dbReference type="NCBI Taxonomy" id="76867"/>
    <lineage>
        <taxon>Eukaryota</taxon>
        <taxon>Fungi</taxon>
        <taxon>Dikarya</taxon>
        <taxon>Basidiomycota</taxon>
        <taxon>Agaricomycotina</taxon>
        <taxon>Agaricomycetes</taxon>
        <taxon>Agaricomycetidae</taxon>
        <taxon>Agaricales</taxon>
        <taxon>Agaricineae</taxon>
        <taxon>Hymenogastraceae</taxon>
        <taxon>Hebeloma</taxon>
    </lineage>
</organism>
<accession>A0A0C2Y1I9</accession>
<feature type="region of interest" description="Disordered" evidence="1">
    <location>
        <begin position="453"/>
        <end position="472"/>
    </location>
</feature>
<dbReference type="InterPro" id="IPR038955">
    <property type="entry name" value="PriA/CPL1_fungi"/>
</dbReference>
<name>A0A0C2Y1I9_HEBCY</name>
<dbReference type="Pfam" id="PF21671">
    <property type="entry name" value="CPL1-like"/>
    <property type="match status" value="1"/>
</dbReference>
<dbReference type="Proteomes" id="UP000053424">
    <property type="component" value="Unassembled WGS sequence"/>
</dbReference>
<gene>
    <name evidence="3" type="ORF">M413DRAFT_387205</name>
</gene>
<reference evidence="3 4" key="1">
    <citation type="submission" date="2014-04" db="EMBL/GenBank/DDBJ databases">
        <authorList>
            <consortium name="DOE Joint Genome Institute"/>
            <person name="Kuo A."/>
            <person name="Gay G."/>
            <person name="Dore J."/>
            <person name="Kohler A."/>
            <person name="Nagy L.G."/>
            <person name="Floudas D."/>
            <person name="Copeland A."/>
            <person name="Barry K.W."/>
            <person name="Cichocki N."/>
            <person name="Veneault-Fourrey C."/>
            <person name="LaButti K."/>
            <person name="Lindquist E.A."/>
            <person name="Lipzen A."/>
            <person name="Lundell T."/>
            <person name="Morin E."/>
            <person name="Murat C."/>
            <person name="Sun H."/>
            <person name="Tunlid A."/>
            <person name="Henrissat B."/>
            <person name="Grigoriev I.V."/>
            <person name="Hibbett D.S."/>
            <person name="Martin F."/>
            <person name="Nordberg H.P."/>
            <person name="Cantor M.N."/>
            <person name="Hua S.X."/>
        </authorList>
    </citation>
    <scope>NUCLEOTIDE SEQUENCE [LARGE SCALE GENOMIC DNA]</scope>
    <source>
        <strain evidence="4">h7</strain>
    </source>
</reference>
<reference evidence="4" key="2">
    <citation type="submission" date="2015-01" db="EMBL/GenBank/DDBJ databases">
        <title>Evolutionary Origins and Diversification of the Mycorrhizal Mutualists.</title>
        <authorList>
            <consortium name="DOE Joint Genome Institute"/>
            <consortium name="Mycorrhizal Genomics Consortium"/>
            <person name="Kohler A."/>
            <person name="Kuo A."/>
            <person name="Nagy L.G."/>
            <person name="Floudas D."/>
            <person name="Copeland A."/>
            <person name="Barry K.W."/>
            <person name="Cichocki N."/>
            <person name="Veneault-Fourrey C."/>
            <person name="LaButti K."/>
            <person name="Lindquist E.A."/>
            <person name="Lipzen A."/>
            <person name="Lundell T."/>
            <person name="Morin E."/>
            <person name="Murat C."/>
            <person name="Riley R."/>
            <person name="Ohm R."/>
            <person name="Sun H."/>
            <person name="Tunlid A."/>
            <person name="Henrissat B."/>
            <person name="Grigoriev I.V."/>
            <person name="Hibbett D.S."/>
            <person name="Martin F."/>
        </authorList>
    </citation>
    <scope>NUCLEOTIDE SEQUENCE [LARGE SCALE GENOMIC DNA]</scope>
    <source>
        <strain evidence="4">h7</strain>
    </source>
</reference>
<protein>
    <recommendedName>
        <fullName evidence="2">Protein CPL1-like domain-containing protein</fullName>
    </recommendedName>
</protein>
<dbReference type="InterPro" id="IPR048661">
    <property type="entry name" value="CPL1-like"/>
</dbReference>
<proteinExistence type="predicted"/>
<dbReference type="STRING" id="686832.A0A0C2Y1I9"/>
<dbReference type="PANTHER" id="PTHR35192">
    <property type="entry name" value="PROTEIN, PUTATIVE-RELATED"/>
    <property type="match status" value="1"/>
</dbReference>
<feature type="domain" description="Protein CPL1-like" evidence="2">
    <location>
        <begin position="232"/>
        <end position="302"/>
    </location>
</feature>
<evidence type="ECO:0000259" key="2">
    <source>
        <dbReference type="Pfam" id="PF21671"/>
    </source>
</evidence>
<dbReference type="HOGENOM" id="CLU_273202_0_0_1"/>